<feature type="non-terminal residue" evidence="2">
    <location>
        <position position="1"/>
    </location>
</feature>
<evidence type="ECO:0000313" key="2">
    <source>
        <dbReference type="EMBL" id="EUN29844.1"/>
    </source>
</evidence>
<dbReference type="HOGENOM" id="CLU_3001899_0_0_1"/>
<dbReference type="GeneID" id="26259427"/>
<dbReference type="AlphaFoldDB" id="W7ERS3"/>
<feature type="compositionally biased region" description="Low complexity" evidence="1">
    <location>
        <begin position="28"/>
        <end position="40"/>
    </location>
</feature>
<dbReference type="RefSeq" id="XP_014559423.1">
    <property type="nucleotide sequence ID" value="XM_014703937.1"/>
</dbReference>
<organism evidence="2 3">
    <name type="scientific">Bipolaris victoriae (strain FI3)</name>
    <name type="common">Victoria blight of oats agent</name>
    <name type="synonym">Cochliobolus victoriae</name>
    <dbReference type="NCBI Taxonomy" id="930091"/>
    <lineage>
        <taxon>Eukaryota</taxon>
        <taxon>Fungi</taxon>
        <taxon>Dikarya</taxon>
        <taxon>Ascomycota</taxon>
        <taxon>Pezizomycotina</taxon>
        <taxon>Dothideomycetes</taxon>
        <taxon>Pleosporomycetidae</taxon>
        <taxon>Pleosporales</taxon>
        <taxon>Pleosporineae</taxon>
        <taxon>Pleosporaceae</taxon>
        <taxon>Bipolaris</taxon>
    </lineage>
</organism>
<keyword evidence="3" id="KW-1185">Reference proteome</keyword>
<sequence length="57" mass="6281">AVPGWWLYCPLAKRKSGPSVGKEEHTTRIQPSSRPSISRSETGANKVSSVLRNTWGE</sequence>
<feature type="region of interest" description="Disordered" evidence="1">
    <location>
        <begin position="15"/>
        <end position="57"/>
    </location>
</feature>
<protein>
    <submittedName>
        <fullName evidence="2">Uncharacterized protein</fullName>
    </submittedName>
</protein>
<reference evidence="2 3" key="1">
    <citation type="journal article" date="2013" name="PLoS Genet.">
        <title>Comparative genome structure, secondary metabolite, and effector coding capacity across Cochliobolus pathogens.</title>
        <authorList>
            <person name="Condon B.J."/>
            <person name="Leng Y."/>
            <person name="Wu D."/>
            <person name="Bushley K.E."/>
            <person name="Ohm R.A."/>
            <person name="Otillar R."/>
            <person name="Martin J."/>
            <person name="Schackwitz W."/>
            <person name="Grimwood J."/>
            <person name="MohdZainudin N."/>
            <person name="Xue C."/>
            <person name="Wang R."/>
            <person name="Manning V.A."/>
            <person name="Dhillon B."/>
            <person name="Tu Z.J."/>
            <person name="Steffenson B.J."/>
            <person name="Salamov A."/>
            <person name="Sun H."/>
            <person name="Lowry S."/>
            <person name="LaButti K."/>
            <person name="Han J."/>
            <person name="Copeland A."/>
            <person name="Lindquist E."/>
            <person name="Barry K."/>
            <person name="Schmutz J."/>
            <person name="Baker S.E."/>
            <person name="Ciuffetti L.M."/>
            <person name="Grigoriev I.V."/>
            <person name="Zhong S."/>
            <person name="Turgeon B.G."/>
        </authorList>
    </citation>
    <scope>NUCLEOTIDE SEQUENCE [LARGE SCALE GENOMIC DNA]</scope>
    <source>
        <strain evidence="2 3">FI3</strain>
    </source>
</reference>
<feature type="compositionally biased region" description="Polar residues" evidence="1">
    <location>
        <begin position="41"/>
        <end position="57"/>
    </location>
</feature>
<evidence type="ECO:0000256" key="1">
    <source>
        <dbReference type="SAM" id="MobiDB-lite"/>
    </source>
</evidence>
<accession>W7ERS3</accession>
<name>W7ERS3_BIPV3</name>
<evidence type="ECO:0000313" key="3">
    <source>
        <dbReference type="Proteomes" id="UP000054337"/>
    </source>
</evidence>
<dbReference type="Proteomes" id="UP000054337">
    <property type="component" value="Unassembled WGS sequence"/>
</dbReference>
<dbReference type="EMBL" id="KI968710">
    <property type="protein sequence ID" value="EUN29844.1"/>
    <property type="molecule type" value="Genomic_DNA"/>
</dbReference>
<gene>
    <name evidence="2" type="ORF">COCVIDRAFT_91853</name>
</gene>
<proteinExistence type="predicted"/>